<dbReference type="GO" id="GO:0046872">
    <property type="term" value="F:metal ion binding"/>
    <property type="evidence" value="ECO:0007669"/>
    <property type="project" value="UniProtKB-KW"/>
</dbReference>
<evidence type="ECO:0000256" key="2">
    <source>
        <dbReference type="ARBA" id="ARBA00004853"/>
    </source>
</evidence>
<dbReference type="GO" id="GO:0003935">
    <property type="term" value="F:GTP cyclohydrolase II activity"/>
    <property type="evidence" value="ECO:0007669"/>
    <property type="project" value="UniProtKB-EC"/>
</dbReference>
<dbReference type="InterPro" id="IPR000926">
    <property type="entry name" value="RibA"/>
</dbReference>
<keyword evidence="7 12" id="KW-0378">Hydrolase</keyword>
<evidence type="ECO:0000256" key="6">
    <source>
        <dbReference type="ARBA" id="ARBA00022741"/>
    </source>
</evidence>
<dbReference type="EC" id="3.5.4.25" evidence="3"/>
<accession>Q9KW41</accession>
<comment type="pathway">
    <text evidence="2">Cofactor biosynthesis; riboflavin biosynthesis; 5-amino-6-(D-ribitylamino)uracil from GTP: step 1/4.</text>
</comment>
<sequence>MGKNVIGNQSSNKVERAISEIRRGRPIVIYDESNYLLFAAAEALERDLFNQYKLTSSNVYVTLTSSKVKYISQNKEHNSKRLLVNNFDELLYLINCSKEDCIKELQCSKTIDECAIALLKFSELLPYALVADMTFENNHEMRNWCEKNDVIALDTSFINNFQENQDVYEVCKTSLFLKQTQEVNIISYRTESGGREHHAIIIGNPDKDDEPLVRIHSSCYTGDLLDSLSCDCRSQLHQAIQMIADSGSGIILYLMQDGRGIGLTNKLRAYSMQRGHNLDTVDANRILGFEDDERSFAVAAKMLKKLNINKIQLLTNNDRKLSELESSGIGVTKCLPLIVERNKYNDSYMETKFGKLGHRLRVF</sequence>
<keyword evidence="4" id="KW-0686">Riboflavin biosynthesis</keyword>
<evidence type="ECO:0000256" key="4">
    <source>
        <dbReference type="ARBA" id="ARBA00022619"/>
    </source>
</evidence>
<dbReference type="SUPFAM" id="SSF142695">
    <property type="entry name" value="RibA-like"/>
    <property type="match status" value="1"/>
</dbReference>
<dbReference type="Pfam" id="PF00925">
    <property type="entry name" value="GTP_cyclohydro2"/>
    <property type="match status" value="1"/>
</dbReference>
<organism evidence="12">
    <name type="scientific">Wolbachia sp. wKueYO</name>
    <dbReference type="NCBI Taxonomy" id="130485"/>
    <lineage>
        <taxon>Bacteria</taxon>
        <taxon>Pseudomonadati</taxon>
        <taxon>Pseudomonadota</taxon>
        <taxon>Alphaproteobacteria</taxon>
        <taxon>Rickettsiales</taxon>
        <taxon>Anaplasmataceae</taxon>
        <taxon>Wolbachieae</taxon>
        <taxon>Wolbachia</taxon>
    </lineage>
</organism>
<evidence type="ECO:0000256" key="9">
    <source>
        <dbReference type="ARBA" id="ARBA00023134"/>
    </source>
</evidence>
<keyword evidence="6" id="KW-0547">Nucleotide-binding</keyword>
<dbReference type="InterPro" id="IPR036144">
    <property type="entry name" value="RibA-like_sf"/>
</dbReference>
<protein>
    <recommendedName>
        <fullName evidence="3">GTP cyclohydrolase II</fullName>
        <ecNumber evidence="3">3.5.4.25</ecNumber>
    </recommendedName>
</protein>
<dbReference type="InterPro" id="IPR032677">
    <property type="entry name" value="GTP_cyclohydro_II"/>
</dbReference>
<dbReference type="GO" id="GO:0009231">
    <property type="term" value="P:riboflavin biosynthetic process"/>
    <property type="evidence" value="ECO:0007669"/>
    <property type="project" value="UniProtKB-UniPathway"/>
</dbReference>
<reference evidence="12" key="1">
    <citation type="journal article" date="2000" name="J. Bacteriol.">
        <title>Genes for the type IV secretion system in an intracellular symbiont, Wolbachia, a causative agent of various sexual alterations in arthropods.</title>
        <authorList>
            <person name="Masui S."/>
            <person name="Sasaki T."/>
            <person name="Ishikawa H."/>
        </authorList>
    </citation>
    <scope>NUCLEOTIDE SEQUENCE</scope>
    <source>
        <strain evidence="12">WKueYO</strain>
    </source>
</reference>
<feature type="domain" description="GTP cyclohydrolase II" evidence="11">
    <location>
        <begin position="179"/>
        <end position="335"/>
    </location>
</feature>
<evidence type="ECO:0000256" key="3">
    <source>
        <dbReference type="ARBA" id="ARBA00012762"/>
    </source>
</evidence>
<dbReference type="EMBL" id="AB045235">
    <property type="protein sequence ID" value="BAA97438.1"/>
    <property type="molecule type" value="Genomic_DNA"/>
</dbReference>
<dbReference type="PIRSF" id="PIRSF001259">
    <property type="entry name" value="RibA"/>
    <property type="match status" value="1"/>
</dbReference>
<proteinExistence type="predicted"/>
<name>Q9KW41_9RICK</name>
<keyword evidence="9" id="KW-0342">GTP-binding</keyword>
<dbReference type="UniPathway" id="UPA00275"/>
<evidence type="ECO:0000256" key="1">
    <source>
        <dbReference type="ARBA" id="ARBA00001947"/>
    </source>
</evidence>
<gene>
    <name evidence="12" type="primary">ribA</name>
</gene>
<dbReference type="AlphaFoldDB" id="Q9KW41"/>
<keyword evidence="5" id="KW-0479">Metal-binding</keyword>
<comment type="cofactor">
    <cofactor evidence="1">
        <name>Zn(2+)</name>
        <dbReference type="ChEBI" id="CHEBI:29105"/>
    </cofactor>
</comment>
<dbReference type="GO" id="GO:0005829">
    <property type="term" value="C:cytosol"/>
    <property type="evidence" value="ECO:0007669"/>
    <property type="project" value="TreeGrafter"/>
</dbReference>
<evidence type="ECO:0000256" key="8">
    <source>
        <dbReference type="ARBA" id="ARBA00022833"/>
    </source>
</evidence>
<evidence type="ECO:0000256" key="7">
    <source>
        <dbReference type="ARBA" id="ARBA00022801"/>
    </source>
</evidence>
<dbReference type="NCBIfam" id="NF001591">
    <property type="entry name" value="PRK00393.1"/>
    <property type="match status" value="1"/>
</dbReference>
<evidence type="ECO:0000259" key="11">
    <source>
        <dbReference type="Pfam" id="PF00925"/>
    </source>
</evidence>
<evidence type="ECO:0000313" key="12">
    <source>
        <dbReference type="EMBL" id="BAA97438.1"/>
    </source>
</evidence>
<dbReference type="Gene3D" id="3.40.50.10990">
    <property type="entry name" value="GTP cyclohydrolase II"/>
    <property type="match status" value="1"/>
</dbReference>
<evidence type="ECO:0000256" key="5">
    <source>
        <dbReference type="ARBA" id="ARBA00022723"/>
    </source>
</evidence>
<comment type="catalytic activity">
    <reaction evidence="10">
        <text>GTP + 4 H2O = 2,5-diamino-6-hydroxy-4-(5-phosphoribosylamino)-pyrimidine + formate + 2 phosphate + 3 H(+)</text>
        <dbReference type="Rhea" id="RHEA:23704"/>
        <dbReference type="ChEBI" id="CHEBI:15377"/>
        <dbReference type="ChEBI" id="CHEBI:15378"/>
        <dbReference type="ChEBI" id="CHEBI:15740"/>
        <dbReference type="ChEBI" id="CHEBI:37565"/>
        <dbReference type="ChEBI" id="CHEBI:43474"/>
        <dbReference type="ChEBI" id="CHEBI:58614"/>
        <dbReference type="EC" id="3.5.4.25"/>
    </reaction>
</comment>
<dbReference type="PANTHER" id="PTHR21327:SF18">
    <property type="entry name" value="3,4-DIHYDROXY-2-BUTANONE 4-PHOSPHATE SYNTHASE"/>
    <property type="match status" value="1"/>
</dbReference>
<dbReference type="GO" id="GO:0008686">
    <property type="term" value="F:3,4-dihydroxy-2-butanone-4-phosphate synthase activity"/>
    <property type="evidence" value="ECO:0007669"/>
    <property type="project" value="TreeGrafter"/>
</dbReference>
<dbReference type="PANTHER" id="PTHR21327">
    <property type="entry name" value="GTP CYCLOHYDROLASE II-RELATED"/>
    <property type="match status" value="1"/>
</dbReference>
<dbReference type="GO" id="GO:0005525">
    <property type="term" value="F:GTP binding"/>
    <property type="evidence" value="ECO:0007669"/>
    <property type="project" value="UniProtKB-KW"/>
</dbReference>
<evidence type="ECO:0000256" key="10">
    <source>
        <dbReference type="ARBA" id="ARBA00049295"/>
    </source>
</evidence>
<dbReference type="CDD" id="cd00641">
    <property type="entry name" value="GTP_cyclohydro2"/>
    <property type="match status" value="1"/>
</dbReference>
<keyword evidence="8" id="KW-0862">Zinc</keyword>